<evidence type="ECO:0000256" key="1">
    <source>
        <dbReference type="ARBA" id="ARBA00022723"/>
    </source>
</evidence>
<keyword evidence="2" id="KW-0677">Repeat</keyword>
<keyword evidence="2" id="KW-0802">TPR repeat</keyword>
<comment type="function">
    <text evidence="2">Modulates cellular lipopolysaccharide (LPS) levels by regulating LpxC, which is involved in lipid A biosynthesis. May act by modulating the proteolytic activity of FtsH towards LpxC. May also coordinate assembly of proteins involved in LPS synthesis at the plasma membrane.</text>
</comment>
<feature type="domain" description="LapB rubredoxin metal binding" evidence="3">
    <location>
        <begin position="353"/>
        <end position="379"/>
    </location>
</feature>
<comment type="caution">
    <text evidence="4">The sequence shown here is derived from an EMBL/GenBank/DDBJ whole genome shotgun (WGS) entry which is preliminary data.</text>
</comment>
<dbReference type="SMART" id="SM00028">
    <property type="entry name" value="TPR"/>
    <property type="match status" value="3"/>
</dbReference>
<evidence type="ECO:0000313" key="5">
    <source>
        <dbReference type="Proteomes" id="UP000301751"/>
    </source>
</evidence>
<sequence length="386" mass="42438">MELDTPGLLLALLVALPAAFLLGWAASRFDLRQWRRSDRQAPKAYFKGLNLLLNEQTDKAIDAFIEAVQHDPDTSELHFALGNLFRRRGEFERAVRVHEHLLQRADLSPGDRERAQHALAQDFMKAGLFDRAEAAFRALMGTPFETEARLALLSLAERSRDWHAAAEVAAQLEKAGTGSFSHRLAHYQCELAREADAKGDSATATTLLDKAQALAPQAARPAVQRAQRLAKAGDHAAALVVWDGLRQRNPEAFGRLAGEYVACAQAAGQADAARAALTALFRQAPGIDLLRALATLDGTRPGTSPWLMDLLRDQPSLSAALELLDTPRADWPDSARQSVRDAVARAARAGQRYRCAACGFEAQRHFWQCPGCLGWDTFPPRHIEED</sequence>
<dbReference type="GO" id="GO:0046890">
    <property type="term" value="P:regulation of lipid biosynthetic process"/>
    <property type="evidence" value="ECO:0007669"/>
    <property type="project" value="UniProtKB-UniRule"/>
</dbReference>
<evidence type="ECO:0000259" key="3">
    <source>
        <dbReference type="Pfam" id="PF18073"/>
    </source>
</evidence>
<dbReference type="Proteomes" id="UP000301751">
    <property type="component" value="Unassembled WGS sequence"/>
</dbReference>
<dbReference type="GO" id="GO:0009898">
    <property type="term" value="C:cytoplasmic side of plasma membrane"/>
    <property type="evidence" value="ECO:0007669"/>
    <property type="project" value="UniProtKB-UniRule"/>
</dbReference>
<dbReference type="SUPFAM" id="SSF48452">
    <property type="entry name" value="TPR-like"/>
    <property type="match status" value="2"/>
</dbReference>
<dbReference type="AlphaFoldDB" id="A0A480ANQ2"/>
<keyword evidence="1 2" id="KW-0479">Metal-binding</keyword>
<dbReference type="GO" id="GO:0008653">
    <property type="term" value="P:lipopolysaccharide metabolic process"/>
    <property type="evidence" value="ECO:0007669"/>
    <property type="project" value="InterPro"/>
</dbReference>
<dbReference type="GO" id="GO:0005506">
    <property type="term" value="F:iron ion binding"/>
    <property type="evidence" value="ECO:0007669"/>
    <property type="project" value="UniProtKB-UniRule"/>
</dbReference>
<dbReference type="OrthoDB" id="507476at2"/>
<evidence type="ECO:0000256" key="2">
    <source>
        <dbReference type="HAMAP-Rule" id="MF_00994"/>
    </source>
</evidence>
<keyword evidence="2" id="KW-0997">Cell inner membrane</keyword>
<dbReference type="EMBL" id="BJCL01000003">
    <property type="protein sequence ID" value="GCL62646.1"/>
    <property type="molecule type" value="Genomic_DNA"/>
</dbReference>
<feature type="topological domain" description="Cytoplasmic" evidence="2">
    <location>
        <begin position="28"/>
        <end position="386"/>
    </location>
</feature>
<name>A0A480ANQ2_9BURK</name>
<dbReference type="Gene3D" id="1.25.40.10">
    <property type="entry name" value="Tetratricopeptide repeat domain"/>
    <property type="match status" value="1"/>
</dbReference>
<keyword evidence="2" id="KW-0408">Iron</keyword>
<dbReference type="InterPro" id="IPR030865">
    <property type="entry name" value="LapB"/>
</dbReference>
<feature type="binding site" evidence="2">
    <location>
        <position position="358"/>
    </location>
    <ligand>
        <name>Fe cation</name>
        <dbReference type="ChEBI" id="CHEBI:24875"/>
    </ligand>
</feature>
<dbReference type="NCBIfam" id="NF008755">
    <property type="entry name" value="PRK11788.1-3"/>
    <property type="match status" value="1"/>
</dbReference>
<evidence type="ECO:0000313" key="4">
    <source>
        <dbReference type="EMBL" id="GCL62646.1"/>
    </source>
</evidence>
<proteinExistence type="inferred from homology"/>
<dbReference type="HAMAP" id="MF_00994">
    <property type="entry name" value="LPS_assembly_LapB"/>
    <property type="match status" value="1"/>
</dbReference>
<feature type="binding site" evidence="2">
    <location>
        <position position="355"/>
    </location>
    <ligand>
        <name>Fe cation</name>
        <dbReference type="ChEBI" id="CHEBI:24875"/>
    </ligand>
</feature>
<comment type="similarity">
    <text evidence="2">Belongs to the LapB family.</text>
</comment>
<dbReference type="Pfam" id="PF13176">
    <property type="entry name" value="TPR_7"/>
    <property type="match status" value="1"/>
</dbReference>
<gene>
    <name evidence="2 4" type="primary">lapB</name>
    <name evidence="4" type="ORF">AQPW35_17270</name>
</gene>
<comment type="subcellular location">
    <subcellularLocation>
        <location evidence="2">Cell inner membrane</location>
        <topology evidence="2">Single-pass membrane protein</topology>
        <orientation evidence="2">Cytoplasmic side</orientation>
    </subcellularLocation>
</comment>
<organism evidence="4 5">
    <name type="scientific">Pseudaquabacterium pictum</name>
    <dbReference type="NCBI Taxonomy" id="2315236"/>
    <lineage>
        <taxon>Bacteria</taxon>
        <taxon>Pseudomonadati</taxon>
        <taxon>Pseudomonadota</taxon>
        <taxon>Betaproteobacteria</taxon>
        <taxon>Burkholderiales</taxon>
        <taxon>Sphaerotilaceae</taxon>
        <taxon>Pseudaquabacterium</taxon>
    </lineage>
</organism>
<reference evidence="5" key="1">
    <citation type="submission" date="2019-03" db="EMBL/GenBank/DDBJ databases">
        <title>Aquabacterium pictum sp.nov., the first bacteriochlorophyll a-containing freshwater bacterium in the genus Aquabacterium of the class Betaproteobacteria.</title>
        <authorList>
            <person name="Hirose S."/>
            <person name="Tank M."/>
            <person name="Hara E."/>
            <person name="Tamaki H."/>
            <person name="Takaichi S."/>
            <person name="Haruta S."/>
            <person name="Hanada S."/>
        </authorList>
    </citation>
    <scope>NUCLEOTIDE SEQUENCE [LARGE SCALE GENOMIC DNA]</scope>
    <source>
        <strain evidence="5">W35</strain>
    </source>
</reference>
<dbReference type="InterPro" id="IPR041166">
    <property type="entry name" value="Rubredoxin_2"/>
</dbReference>
<dbReference type="RefSeq" id="WP_137732388.1">
    <property type="nucleotide sequence ID" value="NZ_BJCL01000003.1"/>
</dbReference>
<protein>
    <recommendedName>
        <fullName evidence="2">Lipopolysaccharide assembly protein B</fullName>
    </recommendedName>
</protein>
<keyword evidence="5" id="KW-1185">Reference proteome</keyword>
<accession>A0A480ANQ2</accession>
<keyword evidence="2" id="KW-0472">Membrane</keyword>
<keyword evidence="2" id="KW-0812">Transmembrane</keyword>
<feature type="binding site" evidence="2">
    <location>
        <position position="372"/>
    </location>
    <ligand>
        <name>Fe cation</name>
        <dbReference type="ChEBI" id="CHEBI:24875"/>
    </ligand>
</feature>
<keyword evidence="2" id="KW-1003">Cell membrane</keyword>
<dbReference type="InterPro" id="IPR011990">
    <property type="entry name" value="TPR-like_helical_dom_sf"/>
</dbReference>
<feature type="binding site" evidence="2">
    <location>
        <position position="369"/>
    </location>
    <ligand>
        <name>Fe cation</name>
        <dbReference type="ChEBI" id="CHEBI:24875"/>
    </ligand>
</feature>
<keyword evidence="2" id="KW-1133">Transmembrane helix</keyword>
<dbReference type="InterPro" id="IPR019734">
    <property type="entry name" value="TPR_rpt"/>
</dbReference>
<dbReference type="Pfam" id="PF18073">
    <property type="entry name" value="Zn_ribbon_LapB"/>
    <property type="match status" value="1"/>
</dbReference>